<evidence type="ECO:0000313" key="2">
    <source>
        <dbReference type="EMBL" id="NHN34085.1"/>
    </source>
</evidence>
<protein>
    <recommendedName>
        <fullName evidence="4">DUF4183 domain-containing protein</fullName>
    </recommendedName>
</protein>
<evidence type="ECO:0000256" key="1">
    <source>
        <dbReference type="SAM" id="MobiDB-lite"/>
    </source>
</evidence>
<evidence type="ECO:0008006" key="4">
    <source>
        <dbReference type="Google" id="ProtNLM"/>
    </source>
</evidence>
<evidence type="ECO:0000313" key="3">
    <source>
        <dbReference type="Proteomes" id="UP001165962"/>
    </source>
</evidence>
<organism evidence="2 3">
    <name type="scientific">Paenibacillus agricola</name>
    <dbReference type="NCBI Taxonomy" id="2716264"/>
    <lineage>
        <taxon>Bacteria</taxon>
        <taxon>Bacillati</taxon>
        <taxon>Bacillota</taxon>
        <taxon>Bacilli</taxon>
        <taxon>Bacillales</taxon>
        <taxon>Paenibacillaceae</taxon>
        <taxon>Paenibacillus</taxon>
    </lineage>
</organism>
<reference evidence="2" key="1">
    <citation type="submission" date="2020-03" db="EMBL/GenBank/DDBJ databases">
        <title>Draft sequencing of Paenibacilllus sp. S3N08.</title>
        <authorList>
            <person name="Kim D.-U."/>
        </authorList>
    </citation>
    <scope>NUCLEOTIDE SEQUENCE</scope>
    <source>
        <strain evidence="2">S3N08</strain>
    </source>
</reference>
<proteinExistence type="predicted"/>
<comment type="caution">
    <text evidence="2">The sequence shown here is derived from an EMBL/GenBank/DDBJ whole genome shotgun (WGS) entry which is preliminary data.</text>
</comment>
<name>A0ABX0JC47_9BACL</name>
<dbReference type="RefSeq" id="WP_166154692.1">
    <property type="nucleotide sequence ID" value="NZ_JAAOIW010000016.1"/>
</dbReference>
<feature type="region of interest" description="Disordered" evidence="1">
    <location>
        <begin position="1"/>
        <end position="21"/>
    </location>
</feature>
<dbReference type="EMBL" id="JAAOIW010000016">
    <property type="protein sequence ID" value="NHN34085.1"/>
    <property type="molecule type" value="Genomic_DNA"/>
</dbReference>
<feature type="compositionally biased region" description="Basic residues" evidence="1">
    <location>
        <begin position="1"/>
        <end position="10"/>
    </location>
</feature>
<accession>A0ABX0JC47</accession>
<sequence>MCRRGSRRHNERNGTSSRCDKLGNTIVPSGYTIAIHISSNNSVVGTNGAIAPPVSATIVNLVFRVTTYKLEAT</sequence>
<dbReference type="Proteomes" id="UP001165962">
    <property type="component" value="Unassembled WGS sequence"/>
</dbReference>
<keyword evidence="3" id="KW-1185">Reference proteome</keyword>
<gene>
    <name evidence="2" type="ORF">G9U52_30155</name>
</gene>